<dbReference type="SUPFAM" id="SSF53335">
    <property type="entry name" value="S-adenosyl-L-methionine-dependent methyltransferases"/>
    <property type="match status" value="1"/>
</dbReference>
<name>X1CZU6_9ZZZZ</name>
<comment type="caution">
    <text evidence="1">The sequence shown here is derived from an EMBL/GenBank/DDBJ whole genome shotgun (WGS) entry which is preliminary data.</text>
</comment>
<gene>
    <name evidence="1" type="ORF">S01H4_39708</name>
</gene>
<sequence>MDFRKLEFADQSFKLVVFDPPHIKFRGYKSWAAQKYGCLNSKTWAADLKKGFDECWRVLEDYGILIFKWSTERDSRSIKVKEVLQLIDKEPLFGHTTGKSGNTMWMCFMKIPK</sequence>
<reference evidence="1" key="1">
    <citation type="journal article" date="2014" name="Front. Microbiol.">
        <title>High frequency of phylogenetically diverse reductive dehalogenase-homologous genes in deep subseafloor sedimentary metagenomes.</title>
        <authorList>
            <person name="Kawai M."/>
            <person name="Futagami T."/>
            <person name="Toyoda A."/>
            <person name="Takaki Y."/>
            <person name="Nishi S."/>
            <person name="Hori S."/>
            <person name="Arai W."/>
            <person name="Tsubouchi T."/>
            <person name="Morono Y."/>
            <person name="Uchiyama I."/>
            <person name="Ito T."/>
            <person name="Fujiyama A."/>
            <person name="Inagaki F."/>
            <person name="Takami H."/>
        </authorList>
    </citation>
    <scope>NUCLEOTIDE SEQUENCE</scope>
    <source>
        <strain evidence="1">Expedition CK06-06</strain>
    </source>
</reference>
<dbReference type="InterPro" id="IPR029063">
    <property type="entry name" value="SAM-dependent_MTases_sf"/>
</dbReference>
<dbReference type="EMBL" id="BART01021542">
    <property type="protein sequence ID" value="GAH01525.1"/>
    <property type="molecule type" value="Genomic_DNA"/>
</dbReference>
<dbReference type="Gene3D" id="3.40.50.150">
    <property type="entry name" value="Vaccinia Virus protein VP39"/>
    <property type="match status" value="1"/>
</dbReference>
<evidence type="ECO:0008006" key="2">
    <source>
        <dbReference type="Google" id="ProtNLM"/>
    </source>
</evidence>
<organism evidence="1">
    <name type="scientific">marine sediment metagenome</name>
    <dbReference type="NCBI Taxonomy" id="412755"/>
    <lineage>
        <taxon>unclassified sequences</taxon>
        <taxon>metagenomes</taxon>
        <taxon>ecological metagenomes</taxon>
    </lineage>
</organism>
<accession>X1CZU6</accession>
<evidence type="ECO:0000313" key="1">
    <source>
        <dbReference type="EMBL" id="GAH01525.1"/>
    </source>
</evidence>
<protein>
    <recommendedName>
        <fullName evidence="2">Methyltransferase</fullName>
    </recommendedName>
</protein>
<dbReference type="AlphaFoldDB" id="X1CZU6"/>
<proteinExistence type="predicted"/>